<dbReference type="Proteomes" id="UP000004291">
    <property type="component" value="Chromosome"/>
</dbReference>
<evidence type="ECO:0000259" key="6">
    <source>
        <dbReference type="Pfam" id="PF04545"/>
    </source>
</evidence>
<dbReference type="AlphaFoldDB" id="A9D8F5"/>
<reference evidence="7 8" key="2">
    <citation type="submission" date="2012-06" db="EMBL/GenBank/DDBJ databases">
        <authorList>
            <person name="Fiebig A."/>
        </authorList>
    </citation>
    <scope>NUCLEOTIDE SEQUENCE [LARGE SCALE GENOMIC DNA]</scope>
    <source>
        <strain evidence="7 8">DFL-43</strain>
    </source>
</reference>
<keyword evidence="4" id="KW-0804">Transcription</keyword>
<dbReference type="PANTHER" id="PTHR34294:SF1">
    <property type="entry name" value="TRANSCRIPTIONAL REGULATOR LSRR"/>
    <property type="match status" value="1"/>
</dbReference>
<proteinExistence type="inferred from homology"/>
<dbReference type="STRING" id="411684.HPDFL43_17461"/>
<protein>
    <submittedName>
        <fullName evidence="7">Transcriptional regulator</fullName>
    </submittedName>
</protein>
<evidence type="ECO:0000256" key="4">
    <source>
        <dbReference type="ARBA" id="ARBA00023163"/>
    </source>
</evidence>
<dbReference type="eggNOG" id="COG2390">
    <property type="taxonomic scope" value="Bacteria"/>
</dbReference>
<dbReference type="GO" id="GO:0003700">
    <property type="term" value="F:DNA-binding transcription factor activity"/>
    <property type="evidence" value="ECO:0007669"/>
    <property type="project" value="InterPro"/>
</dbReference>
<dbReference type="InterPro" id="IPR051054">
    <property type="entry name" value="SorC_transcr_regulators"/>
</dbReference>
<accession>A9D8F5</accession>
<dbReference type="EMBL" id="ABIA03000004">
    <property type="protein sequence ID" value="EDQ33286.1"/>
    <property type="molecule type" value="Genomic_DNA"/>
</dbReference>
<dbReference type="OrthoDB" id="9808171at2"/>
<organism evidence="7 8">
    <name type="scientific">Hoeflea phototrophica (strain DSM 17068 / NCIMB 14078 / DFL-43)</name>
    <dbReference type="NCBI Taxonomy" id="411684"/>
    <lineage>
        <taxon>Bacteria</taxon>
        <taxon>Pseudomonadati</taxon>
        <taxon>Pseudomonadota</taxon>
        <taxon>Alphaproteobacteria</taxon>
        <taxon>Hyphomicrobiales</taxon>
        <taxon>Rhizobiaceae</taxon>
        <taxon>Hoeflea</taxon>
    </lineage>
</organism>
<evidence type="ECO:0000256" key="1">
    <source>
        <dbReference type="ARBA" id="ARBA00010466"/>
    </source>
</evidence>
<evidence type="ECO:0000256" key="3">
    <source>
        <dbReference type="ARBA" id="ARBA00023125"/>
    </source>
</evidence>
<keyword evidence="8" id="KW-1185">Reference proteome</keyword>
<keyword evidence="3" id="KW-0238">DNA-binding</keyword>
<dbReference type="SUPFAM" id="SSF100950">
    <property type="entry name" value="NagB/RpiA/CoA transferase-like"/>
    <property type="match status" value="1"/>
</dbReference>
<comment type="similarity">
    <text evidence="1">Belongs to the SorC transcriptional regulatory family.</text>
</comment>
<evidence type="ECO:0000313" key="7">
    <source>
        <dbReference type="EMBL" id="EDQ33286.1"/>
    </source>
</evidence>
<comment type="caution">
    <text evidence="7">The sequence shown here is derived from an EMBL/GenBank/DDBJ whole genome shotgun (WGS) entry which is preliminary data.</text>
</comment>
<dbReference type="RefSeq" id="WP_007199243.1">
    <property type="nucleotide sequence ID" value="NZ_CM002917.1"/>
</dbReference>
<sequence>MSRSIKIDQIDEEEQLLVRLAWACEIEGLTQADAAARFGITRLRVNKALGEARRRGILRISIDSIYAAAADLEWQLERAFGLSRALVVPSAENPASVTPLISAGLGSYLGVVLSDPSLHTFGMSWGNTLNLATRFMQPIDRPDLEIVSIMGGIARGSDVNGYEITTRLADLCNAEHSFFTAPLFASSAASQKMFIQQDVVAEMLDKIRACGAVALATGDLFSSLLVRDALPKDIDVEELRALGGVGDIIGLVLDESGALIDHPVNQRVIGVSLDDLMTIPNVILAAGGPHKVAVINAALLRGFVNTLVTDEYTARALLEKTMSVDAGGSKD</sequence>
<dbReference type="Pfam" id="PF04198">
    <property type="entry name" value="Sugar-bind"/>
    <property type="match status" value="1"/>
</dbReference>
<dbReference type="PANTHER" id="PTHR34294">
    <property type="entry name" value="TRANSCRIPTIONAL REGULATOR-RELATED"/>
    <property type="match status" value="1"/>
</dbReference>
<dbReference type="Gene3D" id="1.10.10.10">
    <property type="entry name" value="Winged helix-like DNA-binding domain superfamily/Winged helix DNA-binding domain"/>
    <property type="match status" value="1"/>
</dbReference>
<evidence type="ECO:0000256" key="2">
    <source>
        <dbReference type="ARBA" id="ARBA00023015"/>
    </source>
</evidence>
<dbReference type="Gene3D" id="3.40.50.1360">
    <property type="match status" value="1"/>
</dbReference>
<feature type="domain" description="Sugar-binding" evidence="5">
    <location>
        <begin position="68"/>
        <end position="319"/>
    </location>
</feature>
<gene>
    <name evidence="7" type="ORF">HPDFL43_17461</name>
</gene>
<dbReference type="GO" id="GO:0030246">
    <property type="term" value="F:carbohydrate binding"/>
    <property type="evidence" value="ECO:0007669"/>
    <property type="project" value="InterPro"/>
</dbReference>
<name>A9D8F5_HOEPD</name>
<dbReference type="InterPro" id="IPR007324">
    <property type="entry name" value="Sugar-bd_dom_put"/>
</dbReference>
<dbReference type="Pfam" id="PF04545">
    <property type="entry name" value="Sigma70_r4"/>
    <property type="match status" value="1"/>
</dbReference>
<dbReference type="HOGENOM" id="CLU_054506_0_1_5"/>
<dbReference type="GO" id="GO:0003677">
    <property type="term" value="F:DNA binding"/>
    <property type="evidence" value="ECO:0007669"/>
    <property type="project" value="UniProtKB-KW"/>
</dbReference>
<evidence type="ECO:0000259" key="5">
    <source>
        <dbReference type="Pfam" id="PF04198"/>
    </source>
</evidence>
<dbReference type="GO" id="GO:0006352">
    <property type="term" value="P:DNA-templated transcription initiation"/>
    <property type="evidence" value="ECO:0007669"/>
    <property type="project" value="InterPro"/>
</dbReference>
<dbReference type="InterPro" id="IPR037171">
    <property type="entry name" value="NagB/RpiA_transferase-like"/>
</dbReference>
<evidence type="ECO:0000313" key="8">
    <source>
        <dbReference type="Proteomes" id="UP000004291"/>
    </source>
</evidence>
<keyword evidence="2" id="KW-0805">Transcription regulation</keyword>
<dbReference type="InterPro" id="IPR007630">
    <property type="entry name" value="RNA_pol_sigma70_r4"/>
</dbReference>
<reference evidence="7 8" key="1">
    <citation type="submission" date="2007-10" db="EMBL/GenBank/DDBJ databases">
        <authorList>
            <person name="Wagner-Dobler I."/>
            <person name="Ferriera S."/>
            <person name="Johnson J."/>
            <person name="Kravitz S."/>
            <person name="Beeson K."/>
            <person name="Sutton G."/>
            <person name="Rogers Y.-H."/>
            <person name="Friedman R."/>
            <person name="Frazier M."/>
            <person name="Venter J.C."/>
        </authorList>
    </citation>
    <scope>NUCLEOTIDE SEQUENCE [LARGE SCALE GENOMIC DNA]</scope>
    <source>
        <strain evidence="7 8">DFL-43</strain>
    </source>
</reference>
<dbReference type="InterPro" id="IPR036388">
    <property type="entry name" value="WH-like_DNA-bd_sf"/>
</dbReference>
<feature type="domain" description="RNA polymerase sigma-70 region 4" evidence="6">
    <location>
        <begin position="7"/>
        <end position="55"/>
    </location>
</feature>